<dbReference type="Pfam" id="PF00571">
    <property type="entry name" value="CBS"/>
    <property type="match status" value="2"/>
</dbReference>
<name>A0A371R2X9_9CREN</name>
<evidence type="ECO:0000313" key="5">
    <source>
        <dbReference type="EMBL" id="RFA98975.1"/>
    </source>
</evidence>
<accession>A0A371R2X9</accession>
<evidence type="ECO:0000313" key="6">
    <source>
        <dbReference type="Proteomes" id="UP000256877"/>
    </source>
</evidence>
<dbReference type="InterPro" id="IPR051257">
    <property type="entry name" value="Diverse_CBS-Domain"/>
</dbReference>
<proteinExistence type="predicted"/>
<evidence type="ECO:0000259" key="3">
    <source>
        <dbReference type="PROSITE" id="PS51371"/>
    </source>
</evidence>
<keyword evidence="4" id="KW-0418">Kinase</keyword>
<feature type="domain" description="CBS" evidence="3">
    <location>
        <begin position="73"/>
        <end position="131"/>
    </location>
</feature>
<dbReference type="Proteomes" id="UP000257123">
    <property type="component" value="Unassembled WGS sequence"/>
</dbReference>
<dbReference type="RefSeq" id="WP_116420479.1">
    <property type="nucleotide sequence ID" value="NZ_NMUE01000003.1"/>
</dbReference>
<dbReference type="CDD" id="cd09836">
    <property type="entry name" value="CBS_pair_arch"/>
    <property type="match status" value="1"/>
</dbReference>
<reference evidence="6 7" key="1">
    <citation type="submission" date="2017-07" db="EMBL/GenBank/DDBJ databases">
        <title>Draft genome sequence of aerobic hyperthermophilic archaea, Pyrobaculum aerophilum YKB31 and YKB32.</title>
        <authorList>
            <person name="Mochizuki T."/>
            <person name="Berliner A.J."/>
            <person name="Yoshida-Takashima Y."/>
            <person name="Takaki Y."/>
            <person name="Nunoura T."/>
            <person name="Takai K."/>
        </authorList>
    </citation>
    <scope>NUCLEOTIDE SEQUENCE [LARGE SCALE GENOMIC DNA]</scope>
    <source>
        <strain evidence="4 7">YKB31</strain>
        <strain evidence="5 6">YKB32</strain>
    </source>
</reference>
<dbReference type="InterPro" id="IPR000644">
    <property type="entry name" value="CBS_dom"/>
</dbReference>
<evidence type="ECO:0000256" key="1">
    <source>
        <dbReference type="ARBA" id="ARBA00023122"/>
    </source>
</evidence>
<dbReference type="EMBL" id="NMUF01000013">
    <property type="protein sequence ID" value="RFA98975.1"/>
    <property type="molecule type" value="Genomic_DNA"/>
</dbReference>
<dbReference type="Proteomes" id="UP000256877">
    <property type="component" value="Unassembled WGS sequence"/>
</dbReference>
<dbReference type="PANTHER" id="PTHR43080:SF2">
    <property type="entry name" value="CBS DOMAIN-CONTAINING PROTEIN"/>
    <property type="match status" value="1"/>
</dbReference>
<dbReference type="PANTHER" id="PTHR43080">
    <property type="entry name" value="CBS DOMAIN-CONTAINING PROTEIN CBSX3, MITOCHONDRIAL"/>
    <property type="match status" value="1"/>
</dbReference>
<dbReference type="EMBL" id="NMUE01000003">
    <property type="protein sequence ID" value="RFA98104.1"/>
    <property type="molecule type" value="Genomic_DNA"/>
</dbReference>
<evidence type="ECO:0000256" key="2">
    <source>
        <dbReference type="PROSITE-ProRule" id="PRU00703"/>
    </source>
</evidence>
<dbReference type="GO" id="GO:0016301">
    <property type="term" value="F:kinase activity"/>
    <property type="evidence" value="ECO:0007669"/>
    <property type="project" value="UniProtKB-KW"/>
</dbReference>
<dbReference type="InterPro" id="IPR046342">
    <property type="entry name" value="CBS_dom_sf"/>
</dbReference>
<organism evidence="4 7">
    <name type="scientific">Pyrobaculum aerophilum</name>
    <dbReference type="NCBI Taxonomy" id="13773"/>
    <lineage>
        <taxon>Archaea</taxon>
        <taxon>Thermoproteota</taxon>
        <taxon>Thermoprotei</taxon>
        <taxon>Thermoproteales</taxon>
        <taxon>Thermoproteaceae</taxon>
        <taxon>Pyrobaculum</taxon>
    </lineage>
</organism>
<sequence length="137" mass="14710">MKISAVARTNVVTCSPDTPIREVAEIMIKKNIGSVIVVDPAKPTGPIGIVGERDVVKAFAAGLDPSTPASEIMSKLLVTIDADAHVAEALLLMREANIRRLVVTKGGELYGVIALKDIVYDIPLLKIIADYFTKEKI</sequence>
<dbReference type="AlphaFoldDB" id="A0A371R2X9"/>
<evidence type="ECO:0000313" key="7">
    <source>
        <dbReference type="Proteomes" id="UP000257123"/>
    </source>
</evidence>
<dbReference type="Gene3D" id="3.10.580.10">
    <property type="entry name" value="CBS-domain"/>
    <property type="match status" value="1"/>
</dbReference>
<dbReference type="SUPFAM" id="SSF54631">
    <property type="entry name" value="CBS-domain pair"/>
    <property type="match status" value="1"/>
</dbReference>
<keyword evidence="4" id="KW-0808">Transferase</keyword>
<dbReference type="SMART" id="SM00116">
    <property type="entry name" value="CBS"/>
    <property type="match status" value="2"/>
</dbReference>
<evidence type="ECO:0000313" key="4">
    <source>
        <dbReference type="EMBL" id="RFA98104.1"/>
    </source>
</evidence>
<dbReference type="OrthoDB" id="8919at2157"/>
<feature type="domain" description="CBS" evidence="3">
    <location>
        <begin position="7"/>
        <end position="66"/>
    </location>
</feature>
<protein>
    <submittedName>
        <fullName evidence="4">Histidine kinase</fullName>
    </submittedName>
</protein>
<gene>
    <name evidence="4" type="ORF">CGL51_01880</name>
    <name evidence="5" type="ORF">CGL52_06190</name>
</gene>
<dbReference type="PROSITE" id="PS51371">
    <property type="entry name" value="CBS"/>
    <property type="match status" value="2"/>
</dbReference>
<comment type="caution">
    <text evidence="4">The sequence shown here is derived from an EMBL/GenBank/DDBJ whole genome shotgun (WGS) entry which is preliminary data.</text>
</comment>
<keyword evidence="1 2" id="KW-0129">CBS domain</keyword>